<dbReference type="PANTHER" id="PTHR11091">
    <property type="entry name" value="OXIDOREDUCTASE-RELATED"/>
    <property type="match status" value="1"/>
</dbReference>
<gene>
    <name evidence="3" type="ORF">DOO78_13965</name>
</gene>
<dbReference type="InterPro" id="IPR043144">
    <property type="entry name" value="Mal/L-sulf/L-lact_DH-like_ah"/>
</dbReference>
<dbReference type="PANTHER" id="PTHR11091:SF0">
    <property type="entry name" value="MALATE DEHYDROGENASE"/>
    <property type="match status" value="1"/>
</dbReference>
<protein>
    <submittedName>
        <fullName evidence="3">Ldh family oxidoreductase</fullName>
    </submittedName>
</protein>
<dbReference type="SUPFAM" id="SSF89733">
    <property type="entry name" value="L-sulfolactate dehydrogenase-like"/>
    <property type="match status" value="1"/>
</dbReference>
<keyword evidence="4" id="KW-1185">Reference proteome</keyword>
<proteinExistence type="inferred from homology"/>
<dbReference type="Pfam" id="PF02615">
    <property type="entry name" value="Ldh_2"/>
    <property type="match status" value="1"/>
</dbReference>
<evidence type="ECO:0000313" key="3">
    <source>
        <dbReference type="EMBL" id="RAI58451.1"/>
    </source>
</evidence>
<comment type="similarity">
    <text evidence="1">Belongs to the LDH2/MDH2 oxidoreductase family.</text>
</comment>
<comment type="caution">
    <text evidence="3">The sequence shown here is derived from an EMBL/GenBank/DDBJ whole genome shotgun (WGS) entry which is preliminary data.</text>
</comment>
<organism evidence="3 4">
    <name type="scientific">Roseicella frigidaeris</name>
    <dbReference type="NCBI Taxonomy" id="2230885"/>
    <lineage>
        <taxon>Bacteria</taxon>
        <taxon>Pseudomonadati</taxon>
        <taxon>Pseudomonadota</taxon>
        <taxon>Alphaproteobacteria</taxon>
        <taxon>Acetobacterales</taxon>
        <taxon>Roseomonadaceae</taxon>
        <taxon>Roseicella</taxon>
    </lineage>
</organism>
<dbReference type="InterPro" id="IPR003767">
    <property type="entry name" value="Malate/L-lactate_DH-like"/>
</dbReference>
<dbReference type="Gene3D" id="3.30.1370.60">
    <property type="entry name" value="Hypothetical oxidoreductase yiak, domain 2"/>
    <property type="match status" value="1"/>
</dbReference>
<dbReference type="Gene3D" id="1.10.1530.10">
    <property type="match status" value="1"/>
</dbReference>
<dbReference type="InterPro" id="IPR043143">
    <property type="entry name" value="Mal/L-sulf/L-lact_DH-like_NADP"/>
</dbReference>
<name>A0A327M587_9PROT</name>
<dbReference type="AlphaFoldDB" id="A0A327M587"/>
<dbReference type="GO" id="GO:0016491">
    <property type="term" value="F:oxidoreductase activity"/>
    <property type="evidence" value="ECO:0007669"/>
    <property type="project" value="UniProtKB-KW"/>
</dbReference>
<evidence type="ECO:0000256" key="1">
    <source>
        <dbReference type="ARBA" id="ARBA00006056"/>
    </source>
</evidence>
<dbReference type="Proteomes" id="UP000249065">
    <property type="component" value="Unassembled WGS sequence"/>
</dbReference>
<dbReference type="RefSeq" id="WP_111470439.1">
    <property type="nucleotide sequence ID" value="NZ_QLIX01000009.1"/>
</dbReference>
<evidence type="ECO:0000313" key="4">
    <source>
        <dbReference type="Proteomes" id="UP000249065"/>
    </source>
</evidence>
<evidence type="ECO:0000256" key="2">
    <source>
        <dbReference type="ARBA" id="ARBA00023002"/>
    </source>
</evidence>
<sequence>MAKNVTTGRPVPAESIRAQIHAILTAWGMPEEHAATTAGVMVETDLMGVDSHGLSMLMTYEEGVRAGRLQMQARPRVARDTGPTALLDAGNGLGHPVSALAMGMAVDKALQYGIGVVGVVNSHHFGAAGAYARMAAARGVIGLVTSSAQGITMVPTRAAMPVLGTNPLAFAAPAGRNKPFVLDMATTTVAAGKVKVHHLNDASLPPGWVVDGTGQTVTDPHEGNAYVFQRKEGGITPLGGTESQGSAKGYGLAMMVHILGGALTGAAFSPIHKRTWTPDKPQNIGHFFLALDPRAFREEGEFEAELDSILDVLHATPPADPAEPVLVPGEPEDVMRARRLAEGVPVPDSLDALIRGICERSGAPYLLRPNG</sequence>
<reference evidence="4" key="1">
    <citation type="submission" date="2018-06" db="EMBL/GenBank/DDBJ databases">
        <authorList>
            <person name="Khan S.A."/>
        </authorList>
    </citation>
    <scope>NUCLEOTIDE SEQUENCE [LARGE SCALE GENOMIC DNA]</scope>
    <source>
        <strain evidence="4">DB-1506</strain>
    </source>
</reference>
<dbReference type="EMBL" id="QLIX01000009">
    <property type="protein sequence ID" value="RAI58451.1"/>
    <property type="molecule type" value="Genomic_DNA"/>
</dbReference>
<dbReference type="InterPro" id="IPR036111">
    <property type="entry name" value="Mal/L-sulfo/L-lacto_DH-like_sf"/>
</dbReference>
<dbReference type="OrthoDB" id="9811519at2"/>
<keyword evidence="2" id="KW-0560">Oxidoreductase</keyword>
<accession>A0A327M587</accession>